<evidence type="ECO:0000256" key="8">
    <source>
        <dbReference type="ARBA" id="ARBA00022842"/>
    </source>
</evidence>
<dbReference type="Gene3D" id="3.10.520.10">
    <property type="entry name" value="ApbE-like domains"/>
    <property type="match status" value="2"/>
</dbReference>
<dbReference type="AlphaFoldDB" id="F8A3X0"/>
<dbReference type="PANTHER" id="PTHR30040">
    <property type="entry name" value="THIAMINE BIOSYNTHESIS LIPOPROTEIN APBE"/>
    <property type="match status" value="1"/>
</dbReference>
<evidence type="ECO:0000256" key="10">
    <source>
        <dbReference type="ARBA" id="ARBA00048540"/>
    </source>
</evidence>
<protein>
    <recommendedName>
        <fullName evidence="3">FAD:protein FMN transferase</fullName>
        <ecNumber evidence="2">2.7.1.180</ecNumber>
    </recommendedName>
    <alternativeName>
        <fullName evidence="9">Flavin transferase</fullName>
    </alternativeName>
</protein>
<evidence type="ECO:0000256" key="4">
    <source>
        <dbReference type="ARBA" id="ARBA00022630"/>
    </source>
</evidence>
<keyword evidence="13" id="KW-1185">Reference proteome</keyword>
<dbReference type="PANTHER" id="PTHR30040:SF2">
    <property type="entry name" value="FAD:PROTEIN FMN TRANSFERASE"/>
    <property type="match status" value="1"/>
</dbReference>
<keyword evidence="7" id="KW-0274">FAD</keyword>
<comment type="catalytic activity">
    <reaction evidence="10">
        <text>L-threonyl-[protein] + FAD = FMN-L-threonyl-[protein] + AMP + H(+)</text>
        <dbReference type="Rhea" id="RHEA:36847"/>
        <dbReference type="Rhea" id="RHEA-COMP:11060"/>
        <dbReference type="Rhea" id="RHEA-COMP:11061"/>
        <dbReference type="ChEBI" id="CHEBI:15378"/>
        <dbReference type="ChEBI" id="CHEBI:30013"/>
        <dbReference type="ChEBI" id="CHEBI:57692"/>
        <dbReference type="ChEBI" id="CHEBI:74257"/>
        <dbReference type="ChEBI" id="CHEBI:456215"/>
        <dbReference type="EC" id="2.7.1.180"/>
    </reaction>
</comment>
<evidence type="ECO:0000313" key="12">
    <source>
        <dbReference type="EMBL" id="AEI13162.1"/>
    </source>
</evidence>
<dbReference type="InterPro" id="IPR003374">
    <property type="entry name" value="ApbE-like_sf"/>
</dbReference>
<name>F8A3X0_CELGA</name>
<evidence type="ECO:0000256" key="7">
    <source>
        <dbReference type="ARBA" id="ARBA00022827"/>
    </source>
</evidence>
<evidence type="ECO:0000256" key="1">
    <source>
        <dbReference type="ARBA" id="ARBA00001946"/>
    </source>
</evidence>
<accession>F8A3X0</accession>
<dbReference type="EMBL" id="CP002665">
    <property type="protein sequence ID" value="AEI13162.1"/>
    <property type="molecule type" value="Genomic_DNA"/>
</dbReference>
<evidence type="ECO:0000313" key="13">
    <source>
        <dbReference type="Proteomes" id="UP000000485"/>
    </source>
</evidence>
<keyword evidence="12" id="KW-0449">Lipoprotein</keyword>
<keyword evidence="6" id="KW-0479">Metal-binding</keyword>
<proteinExistence type="predicted"/>
<dbReference type="GO" id="GO:0016740">
    <property type="term" value="F:transferase activity"/>
    <property type="evidence" value="ECO:0007669"/>
    <property type="project" value="UniProtKB-KW"/>
</dbReference>
<keyword evidence="8" id="KW-0460">Magnesium</keyword>
<dbReference type="EC" id="2.7.1.180" evidence="2"/>
<dbReference type="SUPFAM" id="SSF143631">
    <property type="entry name" value="ApbE-like"/>
    <property type="match status" value="1"/>
</dbReference>
<evidence type="ECO:0000256" key="11">
    <source>
        <dbReference type="SAM" id="MobiDB-lite"/>
    </source>
</evidence>
<keyword evidence="4" id="KW-0285">Flavoprotein</keyword>
<dbReference type="OrthoDB" id="9778595at2"/>
<feature type="region of interest" description="Disordered" evidence="11">
    <location>
        <begin position="234"/>
        <end position="253"/>
    </location>
</feature>
<dbReference type="KEGG" id="cga:Celgi_2663"/>
<evidence type="ECO:0000256" key="9">
    <source>
        <dbReference type="ARBA" id="ARBA00031306"/>
    </source>
</evidence>
<evidence type="ECO:0000256" key="3">
    <source>
        <dbReference type="ARBA" id="ARBA00016337"/>
    </source>
</evidence>
<evidence type="ECO:0000256" key="6">
    <source>
        <dbReference type="ARBA" id="ARBA00022723"/>
    </source>
</evidence>
<gene>
    <name evidence="12" type="ordered locus">Celgi_2663</name>
</gene>
<dbReference type="Proteomes" id="UP000000485">
    <property type="component" value="Chromosome"/>
</dbReference>
<evidence type="ECO:0000256" key="5">
    <source>
        <dbReference type="ARBA" id="ARBA00022679"/>
    </source>
</evidence>
<dbReference type="HOGENOM" id="CLU_044403_4_1_11"/>
<dbReference type="InterPro" id="IPR024932">
    <property type="entry name" value="ApbE"/>
</dbReference>
<keyword evidence="5" id="KW-0808">Transferase</keyword>
<dbReference type="GO" id="GO:0046872">
    <property type="term" value="F:metal ion binding"/>
    <property type="evidence" value="ECO:0007669"/>
    <property type="project" value="UniProtKB-KW"/>
</dbReference>
<dbReference type="STRING" id="593907.Celgi_2663"/>
<dbReference type="eggNOG" id="COG1477">
    <property type="taxonomic scope" value="Bacteria"/>
</dbReference>
<sequence>MSVQVPVRTAGPAAARRAWVEQVMGMPVSVHVRGEHAHDRSTARAVGAVYAQLRDVDRTFSPYRPDSQISRYQRGELALADCAPEVLEVHRLCLSALVATDGAVDAWRWSPAGYDPTGVVKGWAVERALTLLDDVPGDVAIDAGGDLAVRADPAGPGWLVAVEDPRERGGVVATVRVHSGAVATSGTAARGRHLIDPATREPAANGVLSATVVGPSLTWADVWASAVAIRGGTGPGGTSGVVVPADGPPRTWG</sequence>
<reference evidence="13" key="1">
    <citation type="submission" date="2011-04" db="EMBL/GenBank/DDBJ databases">
        <title>Complete sequence of Cellvibrio gilvus ATCC 13127.</title>
        <authorList>
            <person name="Lucas S."/>
            <person name="Han J."/>
            <person name="Lapidus A."/>
            <person name="Cheng J.-F."/>
            <person name="Goodwin L."/>
            <person name="Pitluck S."/>
            <person name="Peters L."/>
            <person name="Munk A."/>
            <person name="Detter J.C."/>
            <person name="Han C."/>
            <person name="Tapia R."/>
            <person name="Land M."/>
            <person name="Hauser L."/>
            <person name="Kyrpides N."/>
            <person name="Ivanova N."/>
            <person name="Ovchinnikova G."/>
            <person name="Pagani I."/>
            <person name="Mead D."/>
            <person name="Brumm P."/>
            <person name="Woyke T."/>
        </authorList>
    </citation>
    <scope>NUCLEOTIDE SEQUENCE [LARGE SCALE GENOMIC DNA]</scope>
    <source>
        <strain evidence="13">ATCC 13127 / NRRL B-14078</strain>
    </source>
</reference>
<comment type="cofactor">
    <cofactor evidence="1">
        <name>Mg(2+)</name>
        <dbReference type="ChEBI" id="CHEBI:18420"/>
    </cofactor>
</comment>
<dbReference type="Pfam" id="PF02424">
    <property type="entry name" value="ApbE"/>
    <property type="match status" value="2"/>
</dbReference>
<dbReference type="RefSeq" id="WP_013884679.1">
    <property type="nucleotide sequence ID" value="NC_015671.1"/>
</dbReference>
<evidence type="ECO:0000256" key="2">
    <source>
        <dbReference type="ARBA" id="ARBA00011955"/>
    </source>
</evidence>
<organism evidence="12 13">
    <name type="scientific">Cellulomonas gilvus (strain ATCC 13127 / NRRL B-14078)</name>
    <name type="common">Cellvibrio gilvus</name>
    <dbReference type="NCBI Taxonomy" id="593907"/>
    <lineage>
        <taxon>Bacteria</taxon>
        <taxon>Bacillati</taxon>
        <taxon>Actinomycetota</taxon>
        <taxon>Actinomycetes</taxon>
        <taxon>Micrococcales</taxon>
        <taxon>Cellulomonadaceae</taxon>
        <taxon>Cellulomonas</taxon>
    </lineage>
</organism>